<evidence type="ECO:0000256" key="1">
    <source>
        <dbReference type="SAM" id="MobiDB-lite"/>
    </source>
</evidence>
<dbReference type="RefSeq" id="WP_307427513.1">
    <property type="nucleotide sequence ID" value="NZ_JAUSVK010000001.1"/>
</dbReference>
<feature type="region of interest" description="Disordered" evidence="1">
    <location>
        <begin position="1"/>
        <end position="25"/>
    </location>
</feature>
<feature type="compositionally biased region" description="Low complexity" evidence="1">
    <location>
        <begin position="7"/>
        <end position="17"/>
    </location>
</feature>
<organism evidence="2 3">
    <name type="scientific">Labrys monachus</name>
    <dbReference type="NCBI Taxonomy" id="217067"/>
    <lineage>
        <taxon>Bacteria</taxon>
        <taxon>Pseudomonadati</taxon>
        <taxon>Pseudomonadota</taxon>
        <taxon>Alphaproteobacteria</taxon>
        <taxon>Hyphomicrobiales</taxon>
        <taxon>Xanthobacteraceae</taxon>
        <taxon>Labrys</taxon>
    </lineage>
</organism>
<name>A0ABU0FE50_9HYPH</name>
<sequence length="84" mass="9275">MTDEENAALTAAAVADPDNPPLPDDAKLVTYQEARRRGRPRVPKPKHLISMRLDDDVVTGLRALGDGWQTRANAILKEWLEKAG</sequence>
<reference evidence="2 3" key="1">
    <citation type="submission" date="2023-07" db="EMBL/GenBank/DDBJ databases">
        <title>Genomic Encyclopedia of Type Strains, Phase IV (KMG-IV): sequencing the most valuable type-strain genomes for metagenomic binning, comparative biology and taxonomic classification.</title>
        <authorList>
            <person name="Goeker M."/>
        </authorList>
    </citation>
    <scope>NUCLEOTIDE SEQUENCE [LARGE SCALE GENOMIC DNA]</scope>
    <source>
        <strain evidence="2 3">DSM 5896</strain>
    </source>
</reference>
<dbReference type="InterPro" id="IPR025528">
    <property type="entry name" value="BrnA_antitoxin"/>
</dbReference>
<dbReference type="EMBL" id="JAUSVK010000001">
    <property type="protein sequence ID" value="MDQ0392893.1"/>
    <property type="molecule type" value="Genomic_DNA"/>
</dbReference>
<keyword evidence="3" id="KW-1185">Reference proteome</keyword>
<dbReference type="Proteomes" id="UP001237448">
    <property type="component" value="Unassembled WGS sequence"/>
</dbReference>
<proteinExistence type="predicted"/>
<dbReference type="Pfam" id="PF14384">
    <property type="entry name" value="BrnA_antitoxin"/>
    <property type="match status" value="1"/>
</dbReference>
<comment type="caution">
    <text evidence="2">The sequence shown here is derived from an EMBL/GenBank/DDBJ whole genome shotgun (WGS) entry which is preliminary data.</text>
</comment>
<protein>
    <submittedName>
        <fullName evidence="2">Uncharacterized protein (DUF4415 family)</fullName>
    </submittedName>
</protein>
<evidence type="ECO:0000313" key="3">
    <source>
        <dbReference type="Proteomes" id="UP001237448"/>
    </source>
</evidence>
<accession>A0ABU0FE50</accession>
<evidence type="ECO:0000313" key="2">
    <source>
        <dbReference type="EMBL" id="MDQ0392893.1"/>
    </source>
</evidence>
<gene>
    <name evidence="2" type="ORF">J3R73_002685</name>
</gene>